<gene>
    <name evidence="2" type="ORF">LCGC14_1304680</name>
</gene>
<sequence length="698" mass="78389">MPELEEPKNELGAIPKEETPPGGPPVEEEPKKFEYFSPTYLSDIGLDNPYPDYSRDIREAKANAFAQLTVKEDLDNRVEELTLKKQTVLAQRGKVPGGKFLWGAVAQVGAAITPWDTDWERLEKDLAEARGALVEASDFWAATRWRELITDRAPMAIALGQIDSAEELFTMLDRGDEGGLSHYQPSRQERDYAEYLWDKLKNIHGSVESTQKIVSDVLTERPTAKLVNIDDLTVAEILKALSQLPRPELPADLQELGAEGLRNIMINAGMTEREVNSTLTLEYELAMLEQSWVEYDKAYKMWRTGMENPEAFSLSFMENLKLAWTQPTQALLLPITKYFQNVSRPLAYVFTKGLAASVPGTDSLVGPDLPLMDRINKWGDDLDTLYARNRNEGKGVTESMGEAYDQWDQNIGIKMLLETVADPLTYVFPGMATGLTKGMGIFGRVVAKGDQVFKWTTELPFVGFRWATKTLPKTTLNTAFKLQRDGLSTVRDQMGAMFNEFNHKLWTGEQLSTAAESAYRLYLDKPFKAVWSIEHRFGEKVFQAVHKLVGTEDVEGLLRQTGVVLKLDTPRAKHGLVEMTDQINKIIESAIGKRNRFKETIDPILDNLGALHTKGNRQTIRRFVTGISEADDAAAKALFEGKFAGDMLDDFSKSLLKTYTENVTTRVATIRGAQGLWGEMLSGGDKVHKMLWRNALEK</sequence>
<proteinExistence type="predicted"/>
<comment type="caution">
    <text evidence="2">The sequence shown here is derived from an EMBL/GenBank/DDBJ whole genome shotgun (WGS) entry which is preliminary data.</text>
</comment>
<feature type="region of interest" description="Disordered" evidence="1">
    <location>
        <begin position="1"/>
        <end position="31"/>
    </location>
</feature>
<reference evidence="2" key="1">
    <citation type="journal article" date="2015" name="Nature">
        <title>Complex archaea that bridge the gap between prokaryotes and eukaryotes.</title>
        <authorList>
            <person name="Spang A."/>
            <person name="Saw J.H."/>
            <person name="Jorgensen S.L."/>
            <person name="Zaremba-Niedzwiedzka K."/>
            <person name="Martijn J."/>
            <person name="Lind A.E."/>
            <person name="van Eijk R."/>
            <person name="Schleper C."/>
            <person name="Guy L."/>
            <person name="Ettema T.J."/>
        </authorList>
    </citation>
    <scope>NUCLEOTIDE SEQUENCE</scope>
</reference>
<dbReference type="AlphaFoldDB" id="A0A0F9NRN2"/>
<organism evidence="2">
    <name type="scientific">marine sediment metagenome</name>
    <dbReference type="NCBI Taxonomy" id="412755"/>
    <lineage>
        <taxon>unclassified sequences</taxon>
        <taxon>metagenomes</taxon>
        <taxon>ecological metagenomes</taxon>
    </lineage>
</organism>
<protein>
    <submittedName>
        <fullName evidence="2">Uncharacterized protein</fullName>
    </submittedName>
</protein>
<evidence type="ECO:0000256" key="1">
    <source>
        <dbReference type="SAM" id="MobiDB-lite"/>
    </source>
</evidence>
<dbReference type="EMBL" id="LAZR01007648">
    <property type="protein sequence ID" value="KKM83897.1"/>
    <property type="molecule type" value="Genomic_DNA"/>
</dbReference>
<name>A0A0F9NRN2_9ZZZZ</name>
<accession>A0A0F9NRN2</accession>
<feature type="compositionally biased region" description="Basic and acidic residues" evidence="1">
    <location>
        <begin position="1"/>
        <end position="19"/>
    </location>
</feature>
<evidence type="ECO:0000313" key="2">
    <source>
        <dbReference type="EMBL" id="KKM83897.1"/>
    </source>
</evidence>